<evidence type="ECO:0000256" key="1">
    <source>
        <dbReference type="SAM" id="MobiDB-lite"/>
    </source>
</evidence>
<evidence type="ECO:0000313" key="5">
    <source>
        <dbReference type="Proteomes" id="UP000326505"/>
    </source>
</evidence>
<keyword evidence="2" id="KW-0472">Membrane</keyword>
<keyword evidence="6" id="KW-1185">Reference proteome</keyword>
<dbReference type="RefSeq" id="WP_150515004.1">
    <property type="nucleotide sequence ID" value="NZ_BMSQ01000010.1"/>
</dbReference>
<reference evidence="4 5" key="1">
    <citation type="submission" date="2017-09" db="EMBL/GenBank/DDBJ databases">
        <authorList>
            <person name="Lee N."/>
            <person name="Cho B.-K."/>
        </authorList>
    </citation>
    <scope>NUCLEOTIDE SEQUENCE [LARGE SCALE GENOMIC DNA]</scope>
    <source>
        <strain evidence="4 5">ATCC 27465</strain>
    </source>
</reference>
<feature type="transmembrane region" description="Helical" evidence="2">
    <location>
        <begin position="12"/>
        <end position="35"/>
    </location>
</feature>
<gene>
    <name evidence="4" type="ORF">CP982_40155</name>
    <name evidence="3" type="ORF">FHS40_001443</name>
</gene>
<dbReference type="AlphaFoldDB" id="A0A5P2XKG6"/>
<accession>A0A5P2XKG6</accession>
<evidence type="ECO:0000313" key="3">
    <source>
        <dbReference type="EMBL" id="MBB5102390.1"/>
    </source>
</evidence>
<proteinExistence type="predicted"/>
<feature type="region of interest" description="Disordered" evidence="1">
    <location>
        <begin position="42"/>
        <end position="67"/>
    </location>
</feature>
<evidence type="ECO:0000313" key="4">
    <source>
        <dbReference type="EMBL" id="QEV64144.1"/>
    </source>
</evidence>
<reference evidence="3 6" key="2">
    <citation type="submission" date="2020-08" db="EMBL/GenBank/DDBJ databases">
        <title>Genomic Encyclopedia of Type Strains, Phase III (KMG-III): the genomes of soil and plant-associated and newly described type strains.</title>
        <authorList>
            <person name="Whitman W."/>
        </authorList>
    </citation>
    <scope>NUCLEOTIDE SEQUENCE [LARGE SCALE GENOMIC DNA]</scope>
    <source>
        <strain evidence="3 6">CECT 3146</strain>
    </source>
</reference>
<organism evidence="4 5">
    <name type="scientific">Streptomyces spectabilis</name>
    <dbReference type="NCBI Taxonomy" id="68270"/>
    <lineage>
        <taxon>Bacteria</taxon>
        <taxon>Bacillati</taxon>
        <taxon>Actinomycetota</taxon>
        <taxon>Actinomycetes</taxon>
        <taxon>Kitasatosporales</taxon>
        <taxon>Streptomycetaceae</taxon>
        <taxon>Streptomyces</taxon>
    </lineage>
</organism>
<protein>
    <submittedName>
        <fullName evidence="4">Uncharacterized protein</fullName>
    </submittedName>
</protein>
<name>A0A5P2XKG6_STRST</name>
<dbReference type="EMBL" id="CP023690">
    <property type="protein sequence ID" value="QEV64144.1"/>
    <property type="molecule type" value="Genomic_DNA"/>
</dbReference>
<keyword evidence="2" id="KW-0812">Transmembrane</keyword>
<dbReference type="Proteomes" id="UP000326505">
    <property type="component" value="Chromosome"/>
</dbReference>
<sequence>MGTSLTPDFWQLFVVLVVTSVVLTVIISAALDALVVRLRQRRSPEVRPPQRVRRPRRGDQVSASPGS</sequence>
<keyword evidence="2" id="KW-1133">Transmembrane helix</keyword>
<dbReference type="EMBL" id="JACHJD010000002">
    <property type="protein sequence ID" value="MBB5102390.1"/>
    <property type="molecule type" value="Genomic_DNA"/>
</dbReference>
<evidence type="ECO:0000313" key="6">
    <source>
        <dbReference type="Proteomes" id="UP000549009"/>
    </source>
</evidence>
<dbReference type="Proteomes" id="UP000549009">
    <property type="component" value="Unassembled WGS sequence"/>
</dbReference>
<dbReference type="KEGG" id="sspb:CP982_40155"/>
<evidence type="ECO:0000256" key="2">
    <source>
        <dbReference type="SAM" id="Phobius"/>
    </source>
</evidence>